<proteinExistence type="predicted"/>
<evidence type="ECO:0000256" key="1">
    <source>
        <dbReference type="SAM" id="MobiDB-lite"/>
    </source>
</evidence>
<accession>X0QBT5</accession>
<sequence length="59" mass="6276">MPAPHQVPPGVLTGADEITGRFLFHRGHAHFDDLTQPQESSQMQGVTGIGLDPVSGRAL</sequence>
<dbReference type="Proteomes" id="UP000019491">
    <property type="component" value="Unassembled WGS sequence"/>
</dbReference>
<reference evidence="2 3" key="1">
    <citation type="submission" date="2014-02" db="EMBL/GenBank/DDBJ databases">
        <title>Whole genome shotgun sequence of Rhodococcus wratislaviensis NBRC 100605.</title>
        <authorList>
            <person name="Hosoyama A."/>
            <person name="Tsuchikane K."/>
            <person name="Yoshida I."/>
            <person name="Ohji S."/>
            <person name="Ichikawa N."/>
            <person name="Yamazoe A."/>
            <person name="Fujita N."/>
        </authorList>
    </citation>
    <scope>NUCLEOTIDE SEQUENCE [LARGE SCALE GENOMIC DNA]</scope>
    <source>
        <strain evidence="2 3">NBRC 100605</strain>
    </source>
</reference>
<comment type="caution">
    <text evidence="2">The sequence shown here is derived from an EMBL/GenBank/DDBJ whole genome shotgun (WGS) entry which is preliminary data.</text>
</comment>
<feature type="compositionally biased region" description="Polar residues" evidence="1">
    <location>
        <begin position="35"/>
        <end position="45"/>
    </location>
</feature>
<dbReference type="EMBL" id="BAWF01000066">
    <property type="protein sequence ID" value="GAF49037.1"/>
    <property type="molecule type" value="Genomic_DNA"/>
</dbReference>
<protein>
    <submittedName>
        <fullName evidence="2">Uncharacterized protein</fullName>
    </submittedName>
</protein>
<dbReference type="AlphaFoldDB" id="X0QBT5"/>
<gene>
    <name evidence="2" type="ORF">RW1_066_00020</name>
</gene>
<evidence type="ECO:0000313" key="3">
    <source>
        <dbReference type="Proteomes" id="UP000019491"/>
    </source>
</evidence>
<keyword evidence="3" id="KW-1185">Reference proteome</keyword>
<organism evidence="2 3">
    <name type="scientific">Rhodococcus wratislaviensis NBRC 100605</name>
    <dbReference type="NCBI Taxonomy" id="1219028"/>
    <lineage>
        <taxon>Bacteria</taxon>
        <taxon>Bacillati</taxon>
        <taxon>Actinomycetota</taxon>
        <taxon>Actinomycetes</taxon>
        <taxon>Mycobacteriales</taxon>
        <taxon>Nocardiaceae</taxon>
        <taxon>Rhodococcus</taxon>
    </lineage>
</organism>
<evidence type="ECO:0000313" key="2">
    <source>
        <dbReference type="EMBL" id="GAF49037.1"/>
    </source>
</evidence>
<feature type="region of interest" description="Disordered" evidence="1">
    <location>
        <begin position="35"/>
        <end position="59"/>
    </location>
</feature>
<name>X0QBT5_RHOWR</name>